<sequence>MPYRRTREEVEEALKDHDYLRAVGSFAMQHTIVSIYSSSTVVRTPDSVVRGRWATGDDSFAGEELLLNYRPDNARLGFQMGIGRFFEPDAVLSSCHADLEEDLRNVIELPTAKPIRTGLTAVVTERRSTRAFTGEPISMADLSALLFHCQGATGSLPYGNPAEPHGVIKLRTVASGGGLYPVTLYVHAFNVAGLAPGAYEYLPHAHGLSPLPAHPQLSPAEVLRSPDLDAERTGFALTFVYNLYDNSRKYGDSGVVFGLVEVGAILQNLHLARTALGLAGCDQGGYDKQMIEKMLDLDGLTSHVVHLTFVGQGE</sequence>
<dbReference type="KEGG" id="pfla:Pflav_019720"/>
<dbReference type="RefSeq" id="WP_173035420.1">
    <property type="nucleotide sequence ID" value="NZ_AP022870.1"/>
</dbReference>
<dbReference type="InterPro" id="IPR000415">
    <property type="entry name" value="Nitroreductase-like"/>
</dbReference>
<dbReference type="Gene3D" id="3.40.109.10">
    <property type="entry name" value="NADH Oxidase"/>
    <property type="match status" value="1"/>
</dbReference>
<dbReference type="PANTHER" id="PTHR43745:SF2">
    <property type="entry name" value="NITROREDUCTASE MJ1384-RELATED"/>
    <property type="match status" value="1"/>
</dbReference>
<dbReference type="InterPro" id="IPR052544">
    <property type="entry name" value="Bacteriocin_Proc_Enz"/>
</dbReference>
<gene>
    <name evidence="2" type="primary">SagB</name>
    <name evidence="2" type="ORF">Pflav_019720</name>
</gene>
<dbReference type="InterPro" id="IPR029479">
    <property type="entry name" value="Nitroreductase"/>
</dbReference>
<dbReference type="AlphaFoldDB" id="A0A6F8XNZ6"/>
<dbReference type="EMBL" id="AP022870">
    <property type="protein sequence ID" value="BCB75562.1"/>
    <property type="molecule type" value="Genomic_DNA"/>
</dbReference>
<accession>A0A6F8XNZ6</accession>
<dbReference type="GO" id="GO:0016491">
    <property type="term" value="F:oxidoreductase activity"/>
    <property type="evidence" value="ECO:0007669"/>
    <property type="project" value="InterPro"/>
</dbReference>
<dbReference type="Pfam" id="PF00881">
    <property type="entry name" value="Nitroreductase"/>
    <property type="match status" value="1"/>
</dbReference>
<reference evidence="2 3" key="1">
    <citation type="submission" date="2020-03" db="EMBL/GenBank/DDBJ databases">
        <title>Whole genome shotgun sequence of Phytohabitans flavus NBRC 107702.</title>
        <authorList>
            <person name="Komaki H."/>
            <person name="Tamura T."/>
        </authorList>
    </citation>
    <scope>NUCLEOTIDE SEQUENCE [LARGE SCALE GENOMIC DNA]</scope>
    <source>
        <strain evidence="2 3">NBRC 107702</strain>
    </source>
</reference>
<evidence type="ECO:0000259" key="1">
    <source>
        <dbReference type="Pfam" id="PF00881"/>
    </source>
</evidence>
<keyword evidence="3" id="KW-1185">Reference proteome</keyword>
<dbReference type="InterPro" id="IPR020051">
    <property type="entry name" value="SagB-type_dehydrogenase"/>
</dbReference>
<dbReference type="SUPFAM" id="SSF55469">
    <property type="entry name" value="FMN-dependent nitroreductase-like"/>
    <property type="match status" value="1"/>
</dbReference>
<organism evidence="2 3">
    <name type="scientific">Phytohabitans flavus</name>
    <dbReference type="NCBI Taxonomy" id="1076124"/>
    <lineage>
        <taxon>Bacteria</taxon>
        <taxon>Bacillati</taxon>
        <taxon>Actinomycetota</taxon>
        <taxon>Actinomycetes</taxon>
        <taxon>Micromonosporales</taxon>
        <taxon>Micromonosporaceae</taxon>
    </lineage>
</organism>
<name>A0A6F8XNZ6_9ACTN</name>
<feature type="domain" description="Nitroreductase" evidence="1">
    <location>
        <begin position="124"/>
        <end position="306"/>
    </location>
</feature>
<reference evidence="2 3" key="2">
    <citation type="submission" date="2020-03" db="EMBL/GenBank/DDBJ databases">
        <authorList>
            <person name="Ichikawa N."/>
            <person name="Kimura A."/>
            <person name="Kitahashi Y."/>
            <person name="Uohara A."/>
        </authorList>
    </citation>
    <scope>NUCLEOTIDE SEQUENCE [LARGE SCALE GENOMIC DNA]</scope>
    <source>
        <strain evidence="2 3">NBRC 107702</strain>
    </source>
</reference>
<evidence type="ECO:0000313" key="2">
    <source>
        <dbReference type="EMBL" id="BCB75562.1"/>
    </source>
</evidence>
<dbReference type="CDD" id="cd02142">
    <property type="entry name" value="McbC_SagB-like_oxidoreductase"/>
    <property type="match status" value="1"/>
</dbReference>
<proteinExistence type="predicted"/>
<protein>
    <submittedName>
        <fullName evidence="2">Streptolysin associated protein SagB</fullName>
    </submittedName>
</protein>
<evidence type="ECO:0000313" key="3">
    <source>
        <dbReference type="Proteomes" id="UP000502508"/>
    </source>
</evidence>
<dbReference type="NCBIfam" id="TIGR03605">
    <property type="entry name" value="antibiot_sagB"/>
    <property type="match status" value="1"/>
</dbReference>
<dbReference type="PANTHER" id="PTHR43745">
    <property type="entry name" value="NITROREDUCTASE MJ1384-RELATED"/>
    <property type="match status" value="1"/>
</dbReference>
<dbReference type="Proteomes" id="UP000502508">
    <property type="component" value="Chromosome"/>
</dbReference>